<dbReference type="Gene3D" id="3.90.550.10">
    <property type="entry name" value="Spore Coat Polysaccharide Biosynthesis Protein SpsA, Chain A"/>
    <property type="match status" value="1"/>
</dbReference>
<feature type="non-terminal residue" evidence="4">
    <location>
        <position position="64"/>
    </location>
</feature>
<keyword evidence="2" id="KW-0808">Transferase</keyword>
<gene>
    <name evidence="4" type="ORF">METZ01_LOCUS457709</name>
</gene>
<evidence type="ECO:0000259" key="3">
    <source>
        <dbReference type="Pfam" id="PF00535"/>
    </source>
</evidence>
<evidence type="ECO:0000256" key="1">
    <source>
        <dbReference type="ARBA" id="ARBA00022676"/>
    </source>
</evidence>
<dbReference type="InterPro" id="IPR001173">
    <property type="entry name" value="Glyco_trans_2-like"/>
</dbReference>
<dbReference type="SUPFAM" id="SSF53448">
    <property type="entry name" value="Nucleotide-diphospho-sugar transferases"/>
    <property type="match status" value="1"/>
</dbReference>
<keyword evidence="1" id="KW-0328">Glycosyltransferase</keyword>
<dbReference type="PANTHER" id="PTHR43630:SF1">
    <property type="entry name" value="POLY-BETA-1,6-N-ACETYL-D-GLUCOSAMINE SYNTHASE"/>
    <property type="match status" value="1"/>
</dbReference>
<evidence type="ECO:0000313" key="4">
    <source>
        <dbReference type="EMBL" id="SVE04855.1"/>
    </source>
</evidence>
<accession>A0A383ACC8</accession>
<dbReference type="AlphaFoldDB" id="A0A383ACC8"/>
<dbReference type="InterPro" id="IPR029044">
    <property type="entry name" value="Nucleotide-diphossugar_trans"/>
</dbReference>
<protein>
    <recommendedName>
        <fullName evidence="3">Glycosyltransferase 2-like domain-containing protein</fullName>
    </recommendedName>
</protein>
<dbReference type="PANTHER" id="PTHR43630">
    <property type="entry name" value="POLY-BETA-1,6-N-ACETYL-D-GLUCOSAMINE SYNTHASE"/>
    <property type="match status" value="1"/>
</dbReference>
<dbReference type="GO" id="GO:0016757">
    <property type="term" value="F:glycosyltransferase activity"/>
    <property type="evidence" value="ECO:0007669"/>
    <property type="project" value="UniProtKB-KW"/>
</dbReference>
<dbReference type="EMBL" id="UINC01190610">
    <property type="protein sequence ID" value="SVE04855.1"/>
    <property type="molecule type" value="Genomic_DNA"/>
</dbReference>
<sequence>MFNDKKVAVVIPCYNEETQISRVIKTMPEFVDKIIIVDDLSDDNTVVVVENLAKINSRIELIKH</sequence>
<evidence type="ECO:0000256" key="2">
    <source>
        <dbReference type="ARBA" id="ARBA00022679"/>
    </source>
</evidence>
<feature type="non-terminal residue" evidence="4">
    <location>
        <position position="1"/>
    </location>
</feature>
<reference evidence="4" key="1">
    <citation type="submission" date="2018-05" db="EMBL/GenBank/DDBJ databases">
        <authorList>
            <person name="Lanie J.A."/>
            <person name="Ng W.-L."/>
            <person name="Kazmierczak K.M."/>
            <person name="Andrzejewski T.M."/>
            <person name="Davidsen T.M."/>
            <person name="Wayne K.J."/>
            <person name="Tettelin H."/>
            <person name="Glass J.I."/>
            <person name="Rusch D."/>
            <person name="Podicherti R."/>
            <person name="Tsui H.-C.T."/>
            <person name="Winkler M.E."/>
        </authorList>
    </citation>
    <scope>NUCLEOTIDE SEQUENCE</scope>
</reference>
<dbReference type="Pfam" id="PF00535">
    <property type="entry name" value="Glycos_transf_2"/>
    <property type="match status" value="1"/>
</dbReference>
<name>A0A383ACC8_9ZZZZ</name>
<proteinExistence type="predicted"/>
<feature type="domain" description="Glycosyltransferase 2-like" evidence="3">
    <location>
        <begin position="9"/>
        <end position="64"/>
    </location>
</feature>
<organism evidence="4">
    <name type="scientific">marine metagenome</name>
    <dbReference type="NCBI Taxonomy" id="408172"/>
    <lineage>
        <taxon>unclassified sequences</taxon>
        <taxon>metagenomes</taxon>
        <taxon>ecological metagenomes</taxon>
    </lineage>
</organism>